<dbReference type="EMBL" id="JACHMH010000001">
    <property type="protein sequence ID" value="MBB4679364.1"/>
    <property type="molecule type" value="Genomic_DNA"/>
</dbReference>
<sequence length="163" mass="17240">MMPLFQETPTPELAAAGLRLSIAPPERTPLWAAHWLTEDLDGTDLRLLAGMSGQDLDEVRAVLPWALAEAGAPEPEPELGAAARVVFTALARACADGLATEEQLLHAVDWICRATGYDEAVLAAPLAQVLAVEGEWTGLGGRDRATLRAEIRAAVTAQLDPPG</sequence>
<evidence type="ECO:0000313" key="2">
    <source>
        <dbReference type="Proteomes" id="UP000533598"/>
    </source>
</evidence>
<organism evidence="1 2">
    <name type="scientific">Crossiella cryophila</name>
    <dbReference type="NCBI Taxonomy" id="43355"/>
    <lineage>
        <taxon>Bacteria</taxon>
        <taxon>Bacillati</taxon>
        <taxon>Actinomycetota</taxon>
        <taxon>Actinomycetes</taxon>
        <taxon>Pseudonocardiales</taxon>
        <taxon>Pseudonocardiaceae</taxon>
        <taxon>Crossiella</taxon>
    </lineage>
</organism>
<accession>A0A7W7CDY8</accession>
<proteinExistence type="predicted"/>
<protein>
    <submittedName>
        <fullName evidence="1">Uncharacterized protein</fullName>
    </submittedName>
</protein>
<reference evidence="1 2" key="1">
    <citation type="submission" date="2020-08" db="EMBL/GenBank/DDBJ databases">
        <title>Sequencing the genomes of 1000 actinobacteria strains.</title>
        <authorList>
            <person name="Klenk H.-P."/>
        </authorList>
    </citation>
    <scope>NUCLEOTIDE SEQUENCE [LARGE SCALE GENOMIC DNA]</scope>
    <source>
        <strain evidence="1 2">DSM 44230</strain>
    </source>
</reference>
<evidence type="ECO:0000313" key="1">
    <source>
        <dbReference type="EMBL" id="MBB4679364.1"/>
    </source>
</evidence>
<dbReference type="AlphaFoldDB" id="A0A7W7CDY8"/>
<dbReference type="RefSeq" id="WP_185005123.1">
    <property type="nucleotide sequence ID" value="NZ_BAAAUI010000001.1"/>
</dbReference>
<comment type="caution">
    <text evidence="1">The sequence shown here is derived from an EMBL/GenBank/DDBJ whole genome shotgun (WGS) entry which is preliminary data.</text>
</comment>
<gene>
    <name evidence="1" type="ORF">HNR67_005482</name>
</gene>
<name>A0A7W7CDY8_9PSEU</name>
<keyword evidence="2" id="KW-1185">Reference proteome</keyword>
<dbReference type="Proteomes" id="UP000533598">
    <property type="component" value="Unassembled WGS sequence"/>
</dbReference>